<dbReference type="KEGG" id="pmt:PMT_2924"/>
<dbReference type="Proteomes" id="UP000001423">
    <property type="component" value="Chromosome"/>
</dbReference>
<reference evidence="1 2" key="1">
    <citation type="journal article" date="2003" name="Nature">
        <title>Genome divergence in two Prochlorococcus ecotypes reflects oceanic niche differentiation.</title>
        <authorList>
            <person name="Rocap G."/>
            <person name="Larimer F.W."/>
            <person name="Lamerdin J.E."/>
            <person name="Malfatti S."/>
            <person name="Chain P."/>
            <person name="Ahlgren N.A."/>
            <person name="Arellano A."/>
            <person name="Coleman M."/>
            <person name="Hauser L."/>
            <person name="Hess W.R."/>
            <person name="Johnson Z.I."/>
            <person name="Land M.L."/>
            <person name="Lindell D."/>
            <person name="Post A.F."/>
            <person name="Regala W."/>
            <person name="Shah M."/>
            <person name="Shaw S.L."/>
            <person name="Steglich C."/>
            <person name="Sullivan M.B."/>
            <person name="Ting C.S."/>
            <person name="Tolonen A."/>
            <person name="Webb E.A."/>
            <person name="Zinser E.R."/>
            <person name="Chisholm S.W."/>
        </authorList>
    </citation>
    <scope>NUCLEOTIDE SEQUENCE [LARGE SCALE GENOMIC DNA]</scope>
    <source>
        <strain evidence="2">MIT 9313</strain>
    </source>
</reference>
<name>B9EST7_PROMM</name>
<sequence length="55" mass="6315">MLRSEARLRMESLSLMEEGIGGIRLNKTEHLCEIQNLVFIDTSRCTSFFLYGCCV</sequence>
<gene>
    <name evidence="1" type="ordered locus">PMT_2924</name>
</gene>
<dbReference type="AlphaFoldDB" id="B9EST7"/>
<evidence type="ECO:0000313" key="1">
    <source>
        <dbReference type="EMBL" id="CAX32442.1"/>
    </source>
</evidence>
<proteinExistence type="predicted"/>
<dbReference type="EMBL" id="BX548175">
    <property type="protein sequence ID" value="CAX32442.1"/>
    <property type="molecule type" value="Genomic_DNA"/>
</dbReference>
<dbReference type="HOGENOM" id="CLU_3028788_0_0_3"/>
<keyword evidence="2" id="KW-1185">Reference proteome</keyword>
<evidence type="ECO:0000313" key="2">
    <source>
        <dbReference type="Proteomes" id="UP000001423"/>
    </source>
</evidence>
<dbReference type="eggNOG" id="ENOG5030N2V">
    <property type="taxonomic scope" value="Bacteria"/>
</dbReference>
<organism evidence="1 2">
    <name type="scientific">Prochlorococcus marinus (strain MIT 9313)</name>
    <dbReference type="NCBI Taxonomy" id="74547"/>
    <lineage>
        <taxon>Bacteria</taxon>
        <taxon>Bacillati</taxon>
        <taxon>Cyanobacteriota</taxon>
        <taxon>Cyanophyceae</taxon>
        <taxon>Synechococcales</taxon>
        <taxon>Prochlorococcaceae</taxon>
        <taxon>Prochlorococcus</taxon>
    </lineage>
</organism>
<accession>B9EST7</accession>
<protein>
    <submittedName>
        <fullName evidence="1">Uncharacterized protein</fullName>
    </submittedName>
</protein>